<evidence type="ECO:0000313" key="3">
    <source>
        <dbReference type="Proteomes" id="UP000194761"/>
    </source>
</evidence>
<dbReference type="Gene3D" id="3.30.1330.230">
    <property type="match status" value="1"/>
</dbReference>
<dbReference type="Proteomes" id="UP000194761">
    <property type="component" value="Unassembled WGS sequence"/>
</dbReference>
<gene>
    <name evidence="2" type="ORF">CA984_21515</name>
</gene>
<sequence length="453" mass="49737">MPMRVSTDPMAGPPPPTIEAALRRLDPLIDGRGALINLVTRTPMTTGRQRFPVCTAALGNPGSLLPGTADAPQRMSWAALDGAGSGLAEETARLTATVEAIERYSSCLWDPEQFLWASARSLGDEALDLNRVPRCSESELAAPACPLVAPDPDAPMRWIRGVDLASGEPRWLPAVMVYLHIPVMSRGERFWLPISTGTAAHFDYDSALLGAVLECVERDSIALTWLQRLALPKIEIDVSDPVLDQALEVSSRSGLKTVFFDATTDLGIPTVYSVDIDPQATKVRTYVMCATELDPRRAVAKVMRESSSGRLAMQYQKPDDKPLDDYIDVFDGAVHMAAAEREHVFDFLLDSPHRRRLSDMIPAIPDSPAERLSWVVRKLQDAGCTVYAVDITSDEARATGLRVVRVIVPELVPLSFAYRARFLGTTRLYTAPERMGLPVHAEPDLNPWPQPFA</sequence>
<proteinExistence type="predicted"/>
<comment type="caution">
    <text evidence="2">The sequence shown here is derived from an EMBL/GenBank/DDBJ whole genome shotgun (WGS) entry which is preliminary data.</text>
</comment>
<dbReference type="Gene3D" id="3.30.40.250">
    <property type="match status" value="1"/>
</dbReference>
<accession>A0A243RIR5</accession>
<organism evidence="2 3">
    <name type="scientific">Streptosporangium minutum</name>
    <dbReference type="NCBI Taxonomy" id="569862"/>
    <lineage>
        <taxon>Bacteria</taxon>
        <taxon>Bacillati</taxon>
        <taxon>Actinomycetota</taxon>
        <taxon>Actinomycetes</taxon>
        <taxon>Streptosporangiales</taxon>
        <taxon>Streptosporangiaceae</taxon>
        <taxon>Streptosporangium</taxon>
    </lineage>
</organism>
<dbReference type="PANTHER" id="PTHR37809:SF1">
    <property type="entry name" value="RIBOSOMAL PROTEIN S12 METHYLTHIOTRANSFERASE ACCESSORY FACTOR YCAO"/>
    <property type="match status" value="1"/>
</dbReference>
<evidence type="ECO:0000259" key="1">
    <source>
        <dbReference type="PROSITE" id="PS51664"/>
    </source>
</evidence>
<dbReference type="PROSITE" id="PS51664">
    <property type="entry name" value="YCAO"/>
    <property type="match status" value="1"/>
</dbReference>
<protein>
    <recommendedName>
        <fullName evidence="1">YcaO domain-containing protein</fullName>
    </recommendedName>
</protein>
<dbReference type="Gene3D" id="3.30.160.660">
    <property type="match status" value="1"/>
</dbReference>
<dbReference type="InterPro" id="IPR027624">
    <property type="entry name" value="TOMM_cyclo_SagD"/>
</dbReference>
<dbReference type="NCBIfam" id="TIGR03604">
    <property type="entry name" value="TOMM_cyclo_SagD"/>
    <property type="match status" value="1"/>
</dbReference>
<keyword evidence="3" id="KW-1185">Reference proteome</keyword>
<reference evidence="2 3" key="1">
    <citation type="submission" date="2017-05" db="EMBL/GenBank/DDBJ databases">
        <title>Biotechnological potential of actinobacteria isolated from South African environments.</title>
        <authorList>
            <person name="Le Roes-Hill M."/>
            <person name="Prins A."/>
            <person name="Durrell K.A."/>
        </authorList>
    </citation>
    <scope>NUCLEOTIDE SEQUENCE [LARGE SCALE GENOMIC DNA]</scope>
    <source>
        <strain evidence="2">M26</strain>
    </source>
</reference>
<dbReference type="InterPro" id="IPR003776">
    <property type="entry name" value="YcaO-like_dom"/>
</dbReference>
<dbReference type="Pfam" id="PF02624">
    <property type="entry name" value="YcaO"/>
    <property type="match status" value="1"/>
</dbReference>
<evidence type="ECO:0000313" key="2">
    <source>
        <dbReference type="EMBL" id="OUC94685.1"/>
    </source>
</evidence>
<dbReference type="EMBL" id="NGFP01000099">
    <property type="protein sequence ID" value="OUC94685.1"/>
    <property type="molecule type" value="Genomic_DNA"/>
</dbReference>
<dbReference type="PANTHER" id="PTHR37809">
    <property type="entry name" value="RIBOSOMAL PROTEIN S12 METHYLTHIOTRANSFERASE ACCESSORY FACTOR YCAO"/>
    <property type="match status" value="1"/>
</dbReference>
<name>A0A243RIR5_9ACTN</name>
<dbReference type="AlphaFoldDB" id="A0A243RIR5"/>
<feature type="domain" description="YcaO" evidence="1">
    <location>
        <begin position="84"/>
        <end position="453"/>
    </location>
</feature>